<reference evidence="1 2" key="1">
    <citation type="submission" date="2014-12" db="EMBL/GenBank/DDBJ databases">
        <title>Draft Genome Sequences of Five Spore-Forming Food Isolates of Bacillus pumilus.</title>
        <authorList>
            <person name="de Jong A."/>
            <person name="van Heel A.J."/>
            <person name="Montalban-Lopez M."/>
            <person name="Krawczyk A.O."/>
            <person name="Berendsen E.M."/>
            <person name="Wells-Bennik M."/>
            <person name="Kuipers O.P."/>
        </authorList>
    </citation>
    <scope>NUCLEOTIDE SEQUENCE [LARGE SCALE GENOMIC DNA]</scope>
    <source>
        <strain evidence="1 2">B4127</strain>
    </source>
</reference>
<evidence type="ECO:0000313" key="1">
    <source>
        <dbReference type="EMBL" id="KIL22862.1"/>
    </source>
</evidence>
<dbReference type="EMBL" id="JXCL01000010">
    <property type="protein sequence ID" value="KIL22862.1"/>
    <property type="molecule type" value="Genomic_DNA"/>
</dbReference>
<dbReference type="AlphaFoldDB" id="A0AB34QYZ9"/>
<sequence length="48" mass="5709">MIIKKRMNEVAMLIVSYLFSSHLDVRIAYKSGYMNKGAYEHDNHLFSW</sequence>
<organism evidence="1 2">
    <name type="scientific">Bacillus pumilus</name>
    <name type="common">Bacillus mesentericus</name>
    <dbReference type="NCBI Taxonomy" id="1408"/>
    <lineage>
        <taxon>Bacteria</taxon>
        <taxon>Bacillati</taxon>
        <taxon>Bacillota</taxon>
        <taxon>Bacilli</taxon>
        <taxon>Bacillales</taxon>
        <taxon>Bacillaceae</taxon>
        <taxon>Bacillus</taxon>
    </lineage>
</organism>
<comment type="caution">
    <text evidence="1">The sequence shown here is derived from an EMBL/GenBank/DDBJ whole genome shotgun (WGS) entry which is preliminary data.</text>
</comment>
<accession>A0AB34QYZ9</accession>
<name>A0AB34QYZ9_BACPU</name>
<protein>
    <submittedName>
        <fullName evidence="1">Uncharacterized protein</fullName>
    </submittedName>
</protein>
<gene>
    <name evidence="1" type="ORF">B4127_0821</name>
</gene>
<dbReference type="Proteomes" id="UP000031978">
    <property type="component" value="Unassembled WGS sequence"/>
</dbReference>
<evidence type="ECO:0000313" key="2">
    <source>
        <dbReference type="Proteomes" id="UP000031978"/>
    </source>
</evidence>
<proteinExistence type="predicted"/>